<proteinExistence type="predicted"/>
<gene>
    <name evidence="2" type="ORF">CIMIT_05735</name>
    <name evidence="3" type="ORF">SAMEA4535761_01211</name>
</gene>
<reference evidence="3 5" key="2">
    <citation type="submission" date="2017-06" db="EMBL/GenBank/DDBJ databases">
        <authorList>
            <consortium name="Pathogen Informatics"/>
        </authorList>
    </citation>
    <scope>NUCLEOTIDE SEQUENCE [LARGE SCALE GENOMIC DNA]</scope>
    <source>
        <strain evidence="3 5">NCTC13015</strain>
    </source>
</reference>
<name>A0A076NJ46_9CORY</name>
<evidence type="ECO:0000313" key="3">
    <source>
        <dbReference type="EMBL" id="SNV70761.1"/>
    </source>
</evidence>
<evidence type="ECO:0000256" key="1">
    <source>
        <dbReference type="SAM" id="MobiDB-lite"/>
    </source>
</evidence>
<dbReference type="AlphaFoldDB" id="A0A076NJ46"/>
<dbReference type="RefSeq" id="WP_038590320.1">
    <property type="nucleotide sequence ID" value="NZ_CP009211.1"/>
</dbReference>
<protein>
    <submittedName>
        <fullName evidence="2">Uncharacterized protein</fullName>
    </submittedName>
</protein>
<keyword evidence="4" id="KW-1185">Reference proteome</keyword>
<dbReference type="Proteomes" id="UP000028780">
    <property type="component" value="Chromosome"/>
</dbReference>
<organism evidence="2 4">
    <name type="scientific">Corynebacterium imitans</name>
    <dbReference type="NCBI Taxonomy" id="156978"/>
    <lineage>
        <taxon>Bacteria</taxon>
        <taxon>Bacillati</taxon>
        <taxon>Actinomycetota</taxon>
        <taxon>Actinomycetes</taxon>
        <taxon>Mycobacteriales</taxon>
        <taxon>Corynebacteriaceae</taxon>
        <taxon>Corynebacterium</taxon>
    </lineage>
</organism>
<evidence type="ECO:0000313" key="4">
    <source>
        <dbReference type="Proteomes" id="UP000028780"/>
    </source>
</evidence>
<evidence type="ECO:0000313" key="2">
    <source>
        <dbReference type="EMBL" id="AIJ33463.1"/>
    </source>
</evidence>
<dbReference type="EMBL" id="CP009211">
    <property type="protein sequence ID" value="AIJ33463.1"/>
    <property type="molecule type" value="Genomic_DNA"/>
</dbReference>
<dbReference type="Proteomes" id="UP000215374">
    <property type="component" value="Chromosome 1"/>
</dbReference>
<evidence type="ECO:0000313" key="5">
    <source>
        <dbReference type="Proteomes" id="UP000215374"/>
    </source>
</evidence>
<sequence length="234" mass="25568">MTSPNSDQGTTSLETDRARFIDVWKDAEVYWSTDDNPQVGLDGSFDPKVWKFIGLLNDGSAISQEPEVDRTEINSFGGVLQLMNNKFKKDTRGFDALEMNDVTFPLLWPGSVFKEGAPGVLLAPENPAEGFIAFKTTNSFGDIYIDVSRRRALVYADGGNERNDDGASVMQFKAEIRKDQYGALYDYLRLKGDDTPDDLPEVIRFSAAKNESGDAAEEAPSRGAAADAEDGSGG</sequence>
<dbReference type="KEGG" id="cii:CIMIT_05735"/>
<dbReference type="HOGENOM" id="CLU_1183426_0_0_11"/>
<dbReference type="STRING" id="156978.CIMIT_05735"/>
<accession>A0A076NJ46</accession>
<feature type="region of interest" description="Disordered" evidence="1">
    <location>
        <begin position="206"/>
        <end position="234"/>
    </location>
</feature>
<dbReference type="EMBL" id="LT906467">
    <property type="protein sequence ID" value="SNV70761.1"/>
    <property type="molecule type" value="Genomic_DNA"/>
</dbReference>
<reference evidence="2 4" key="1">
    <citation type="submission" date="2014-08" db="EMBL/GenBank/DDBJ databases">
        <title>Complete genome sequence of Corynebacterium imitans DSM 44264, isolated from a five-month-old boy with suspected pharyngeal diphtheria.</title>
        <authorList>
            <person name="Mollmann S."/>
            <person name="Albersmeier A."/>
            <person name="Ruckert C."/>
            <person name="Tauch A."/>
        </authorList>
    </citation>
    <scope>NUCLEOTIDE SEQUENCE [LARGE SCALE GENOMIC DNA]</scope>
    <source>
        <strain evidence="2 4">DSM 44264</strain>
    </source>
</reference>
<dbReference type="OrthoDB" id="4130395at2"/>
<dbReference type="eggNOG" id="ENOG503100S">
    <property type="taxonomic scope" value="Bacteria"/>
</dbReference>